<dbReference type="NCBIfam" id="TIGR03064">
    <property type="entry name" value="sortase_srtB"/>
    <property type="match status" value="1"/>
</dbReference>
<dbReference type="GO" id="GO:0016787">
    <property type="term" value="F:hydrolase activity"/>
    <property type="evidence" value="ECO:0007669"/>
    <property type="project" value="UniProtKB-KW"/>
</dbReference>
<evidence type="ECO:0000313" key="5">
    <source>
        <dbReference type="Proteomes" id="UP000003100"/>
    </source>
</evidence>
<feature type="transmembrane region" description="Helical" evidence="3">
    <location>
        <begin position="92"/>
        <end position="116"/>
    </location>
</feature>
<evidence type="ECO:0000256" key="2">
    <source>
        <dbReference type="PIRSR" id="PIRSR605754-1"/>
    </source>
</evidence>
<dbReference type="eggNOG" id="COG4509">
    <property type="taxonomic scope" value="Bacteria"/>
</dbReference>
<proteinExistence type="predicted"/>
<reference evidence="4 5" key="1">
    <citation type="submission" date="2009-01" db="EMBL/GenBank/DDBJ databases">
        <authorList>
            <person name="Fulton L."/>
            <person name="Clifton S."/>
            <person name="Fulton B."/>
            <person name="Xu J."/>
            <person name="Minx P."/>
            <person name="Pepin K.H."/>
            <person name="Johnson M."/>
            <person name="Bhonagiri V."/>
            <person name="Nash W.E."/>
            <person name="Mardis E.R."/>
            <person name="Wilson R.K."/>
        </authorList>
    </citation>
    <scope>NUCLEOTIDE SEQUENCE [LARGE SCALE GENOMIC DNA]</scope>
    <source>
        <strain evidence="5">DSM 10507 / JCM 14656 / S5a33</strain>
    </source>
</reference>
<keyword evidence="5" id="KW-1185">Reference proteome</keyword>
<dbReference type="InterPro" id="IPR023365">
    <property type="entry name" value="Sortase_dom-sf"/>
</dbReference>
<dbReference type="InterPro" id="IPR009835">
    <property type="entry name" value="SrtB"/>
</dbReference>
<keyword evidence="3" id="KW-0812">Transmembrane</keyword>
<keyword evidence="3" id="KW-1133">Transmembrane helix</keyword>
<name>C0CNC4_BLAHS</name>
<gene>
    <name evidence="4" type="ORF">RUMHYD_02363</name>
</gene>
<sequence>MVLLYIARFVHSYYNDKRATVQPSNVLRGVFVPYVQKFRDILALNCCLQQLVCVAKRVTAHELQASGRNIEELPETKMGENMGKKTKKKKKAIDYVLTVVLIIAIGIFIFAAYNLIHIYLEYKKGSDEYDAIEKMAVTERDPNARDEEDDGELQPPIDVDFESLRKVNEDVIGWIYVEGLDISYPVVRGIDNEYYLHRTYEKTYNFAGTIFVDYENNDDFNDCNTLVYGHNMKNGSMFGTLKQFSEGDAYSKSHYFWILTPEKNYKYEIFSAYVTAVNSDTYTLFKGPGKEFKDWIANMRSNSSIDTGDISLGIKDKVVTLSTCTGNSSTRYVVQGKRLN</sequence>
<evidence type="ECO:0000313" key="4">
    <source>
        <dbReference type="EMBL" id="EEG48766.1"/>
    </source>
</evidence>
<dbReference type="Gene3D" id="2.40.260.10">
    <property type="entry name" value="Sortase"/>
    <property type="match status" value="1"/>
</dbReference>
<organism evidence="4 5">
    <name type="scientific">Blautia hydrogenotrophica (strain DSM 10507 / JCM 14656 / S5a33)</name>
    <name type="common">Ruminococcus hydrogenotrophicus</name>
    <dbReference type="NCBI Taxonomy" id="476272"/>
    <lineage>
        <taxon>Bacteria</taxon>
        <taxon>Bacillati</taxon>
        <taxon>Bacillota</taxon>
        <taxon>Clostridia</taxon>
        <taxon>Lachnospirales</taxon>
        <taxon>Lachnospiraceae</taxon>
        <taxon>Blautia</taxon>
    </lineage>
</organism>
<dbReference type="HOGENOM" id="CLU_034078_3_0_9"/>
<reference evidence="4 5" key="2">
    <citation type="submission" date="2009-02" db="EMBL/GenBank/DDBJ databases">
        <title>Draft genome sequence of Blautia hydrogenotrophica DSM 10507 (Ruminococcus hydrogenotrophicus DSM 10507).</title>
        <authorList>
            <person name="Sudarsanam P."/>
            <person name="Ley R."/>
            <person name="Guruge J."/>
            <person name="Turnbaugh P.J."/>
            <person name="Mahowald M."/>
            <person name="Liep D."/>
            <person name="Gordon J."/>
        </authorList>
    </citation>
    <scope>NUCLEOTIDE SEQUENCE [LARGE SCALE GENOMIC DNA]</scope>
    <source>
        <strain evidence="5">DSM 10507 / JCM 14656 / S5a33</strain>
    </source>
</reference>
<dbReference type="MEROPS" id="C60.002"/>
<dbReference type="PATRIC" id="fig|476272.21.peg.1797"/>
<feature type="active site" description="Acyl-thioester intermediate" evidence="2">
    <location>
        <position position="324"/>
    </location>
</feature>
<dbReference type="CDD" id="cd05826">
    <property type="entry name" value="Sortase_B"/>
    <property type="match status" value="1"/>
</dbReference>
<keyword evidence="1" id="KW-0378">Hydrolase</keyword>
<dbReference type="Proteomes" id="UP000003100">
    <property type="component" value="Unassembled WGS sequence"/>
</dbReference>
<dbReference type="AlphaFoldDB" id="C0CNC4"/>
<dbReference type="EMBL" id="ACBZ01000125">
    <property type="protein sequence ID" value="EEG48766.1"/>
    <property type="molecule type" value="Genomic_DNA"/>
</dbReference>
<keyword evidence="3" id="KW-0472">Membrane</keyword>
<dbReference type="InterPro" id="IPR005754">
    <property type="entry name" value="Sortase"/>
</dbReference>
<evidence type="ECO:0000256" key="1">
    <source>
        <dbReference type="ARBA" id="ARBA00022801"/>
    </source>
</evidence>
<protein>
    <recommendedName>
        <fullName evidence="6">Sortase (Surface protein transpeptidase)</fullName>
    </recommendedName>
</protein>
<accession>C0CNC4</accession>
<evidence type="ECO:0000256" key="3">
    <source>
        <dbReference type="SAM" id="Phobius"/>
    </source>
</evidence>
<dbReference type="Pfam" id="PF04203">
    <property type="entry name" value="Sortase"/>
    <property type="match status" value="1"/>
</dbReference>
<comment type="caution">
    <text evidence="4">The sequence shown here is derived from an EMBL/GenBank/DDBJ whole genome shotgun (WGS) entry which is preliminary data.</text>
</comment>
<feature type="active site" description="Proton donor/acceptor" evidence="2">
    <location>
        <position position="230"/>
    </location>
</feature>
<dbReference type="SUPFAM" id="SSF63817">
    <property type="entry name" value="Sortase"/>
    <property type="match status" value="1"/>
</dbReference>
<evidence type="ECO:0008006" key="6">
    <source>
        <dbReference type="Google" id="ProtNLM"/>
    </source>
</evidence>